<organism evidence="6 7">
    <name type="scientific">Clavibacter tessellarius</name>
    <dbReference type="NCBI Taxonomy" id="31965"/>
    <lineage>
        <taxon>Bacteria</taxon>
        <taxon>Bacillati</taxon>
        <taxon>Actinomycetota</taxon>
        <taxon>Actinomycetes</taxon>
        <taxon>Micrococcales</taxon>
        <taxon>Microbacteriaceae</taxon>
        <taxon>Clavibacter</taxon>
    </lineage>
</organism>
<dbReference type="PROSITE" id="PS50011">
    <property type="entry name" value="PROTEIN_KINASE_DOM"/>
    <property type="match status" value="1"/>
</dbReference>
<dbReference type="Pfam" id="PF00069">
    <property type="entry name" value="Pkinase"/>
    <property type="match status" value="1"/>
</dbReference>
<feature type="region of interest" description="Disordered" evidence="4">
    <location>
        <begin position="24"/>
        <end position="104"/>
    </location>
</feature>
<dbReference type="Gene3D" id="1.10.510.10">
    <property type="entry name" value="Transferase(Phosphotransferase) domain 1"/>
    <property type="match status" value="1"/>
</dbReference>
<comment type="caution">
    <text evidence="6">The sequence shown here is derived from an EMBL/GenBank/DDBJ whole genome shotgun (WGS) entry which is preliminary data.</text>
</comment>
<feature type="compositionally biased region" description="Basic and acidic residues" evidence="4">
    <location>
        <begin position="71"/>
        <end position="88"/>
    </location>
</feature>
<gene>
    <name evidence="6" type="ORF">B5P24_12385</name>
</gene>
<dbReference type="InterPro" id="IPR011009">
    <property type="entry name" value="Kinase-like_dom_sf"/>
</dbReference>
<feature type="compositionally biased region" description="Basic and acidic residues" evidence="4">
    <location>
        <begin position="376"/>
        <end position="397"/>
    </location>
</feature>
<dbReference type="EMBL" id="MZMQ01000001">
    <property type="protein sequence ID" value="OQJ63734.1"/>
    <property type="molecule type" value="Genomic_DNA"/>
</dbReference>
<evidence type="ECO:0000313" key="7">
    <source>
        <dbReference type="Proteomes" id="UP000215316"/>
    </source>
</evidence>
<sequence length="609" mass="63182">MVLRIPGARTRPGTATRRLLLRFENATPSPDGRGGAVSIRGVADAPCTRARPSRQGSGCPGRTVDVQGARESGRGPREARTREGERPPARTRGGTRRRTGAGSVDDGSVLAGYRLVRLIGRGERTQVYLGRPTAPHGTSDGSSGNVAVKVVPASRRSRGDTEILALQAVDSEHVVHLLDVASLADGGVCLVQSLCARGTAAALVGRRGELTPGEVCTLLTSVLRGLGDLHQVGVAHGALDLTHVLLDATGRPILGGLGSAQLPGGAPGDEPAAGRHHGMDPMAEDLARVARMAAALWTPGRPTARSTDASWDDWLATLDDAVHGESDLTAHDLADRLLEIADAAPLADVASDGPGDDRGPVGGTAGSGDDPAVLVRRPEPERRGRRREPSTSRDASARARRHRAPQETPIRRTRARLRGAVATVRQEMALVRPRVWMGGAAALLVAASGAVAVPMLGAAAHGAPQAVVGPTMPSADPEADGGTTDAVPPDAAPLQPDVDAASSPDPDVAAPALLRLRADCLRSSQDGCLGGVDQPDSAMEDADRSRARTGSADAAALHATDRLDPAQRLGDSALITLHGDADAPRRRPASLLMVRGEAGWRIRDLMDDR</sequence>
<keyword evidence="3" id="KW-0067">ATP-binding</keyword>
<feature type="region of interest" description="Disordered" evidence="4">
    <location>
        <begin position="347"/>
        <end position="409"/>
    </location>
</feature>
<keyword evidence="2" id="KW-0547">Nucleotide-binding</keyword>
<feature type="region of interest" description="Disordered" evidence="4">
    <location>
        <begin position="258"/>
        <end position="279"/>
    </location>
</feature>
<evidence type="ECO:0000313" key="6">
    <source>
        <dbReference type="EMBL" id="OQJ63734.1"/>
    </source>
</evidence>
<dbReference type="GO" id="GO:0004672">
    <property type="term" value="F:protein kinase activity"/>
    <property type="evidence" value="ECO:0007669"/>
    <property type="project" value="InterPro"/>
</dbReference>
<feature type="domain" description="Protein kinase" evidence="5">
    <location>
        <begin position="113"/>
        <end position="397"/>
    </location>
</feature>
<dbReference type="SMART" id="SM00220">
    <property type="entry name" value="S_TKc"/>
    <property type="match status" value="1"/>
</dbReference>
<comment type="similarity">
    <text evidence="1">Belongs to the protein kinase superfamily. STE Ser/Thr protein kinase family. STE20 subfamily.</text>
</comment>
<accession>A0A225CQR4</accession>
<feature type="region of interest" description="Disordered" evidence="4">
    <location>
        <begin position="469"/>
        <end position="507"/>
    </location>
</feature>
<evidence type="ECO:0000256" key="2">
    <source>
        <dbReference type="ARBA" id="ARBA00022741"/>
    </source>
</evidence>
<evidence type="ECO:0000256" key="3">
    <source>
        <dbReference type="ARBA" id="ARBA00022840"/>
    </source>
</evidence>
<evidence type="ECO:0000256" key="1">
    <source>
        <dbReference type="ARBA" id="ARBA00008874"/>
    </source>
</evidence>
<evidence type="ECO:0000256" key="4">
    <source>
        <dbReference type="SAM" id="MobiDB-lite"/>
    </source>
</evidence>
<keyword evidence="7" id="KW-1185">Reference proteome</keyword>
<protein>
    <recommendedName>
        <fullName evidence="5">Protein kinase domain-containing protein</fullName>
    </recommendedName>
</protein>
<dbReference type="Proteomes" id="UP000215316">
    <property type="component" value="Unassembled WGS sequence"/>
</dbReference>
<feature type="region of interest" description="Disordered" evidence="4">
    <location>
        <begin position="528"/>
        <end position="551"/>
    </location>
</feature>
<dbReference type="SUPFAM" id="SSF56112">
    <property type="entry name" value="Protein kinase-like (PK-like)"/>
    <property type="match status" value="1"/>
</dbReference>
<dbReference type="GO" id="GO:0005524">
    <property type="term" value="F:ATP binding"/>
    <property type="evidence" value="ECO:0007669"/>
    <property type="project" value="UniProtKB-KW"/>
</dbReference>
<dbReference type="PANTHER" id="PTHR45832:SF22">
    <property type="entry name" value="SERINE_THREONINE-PROTEIN KINASE SAMKA-RELATED"/>
    <property type="match status" value="1"/>
</dbReference>
<dbReference type="InterPro" id="IPR051931">
    <property type="entry name" value="PAK3-like"/>
</dbReference>
<proteinExistence type="inferred from homology"/>
<reference evidence="6" key="1">
    <citation type="submission" date="2017-08" db="EMBL/GenBank/DDBJ databases">
        <title>Genomes of multiple Clavibacter strains from different subspecies.</title>
        <authorList>
            <person name="Yuan X.-K."/>
            <person name="Li X.-S."/>
            <person name="Nie J."/>
            <person name="De Boer S.H."/>
        </authorList>
    </citation>
    <scope>NUCLEOTIDE SEQUENCE [LARGE SCALE GENOMIC DNA]</scope>
    <source>
        <strain evidence="6">ATCC 33566</strain>
    </source>
</reference>
<name>A0A225CQR4_9MICO</name>
<dbReference type="AlphaFoldDB" id="A0A225CQR4"/>
<dbReference type="InterPro" id="IPR000719">
    <property type="entry name" value="Prot_kinase_dom"/>
</dbReference>
<feature type="compositionally biased region" description="Low complexity" evidence="4">
    <location>
        <begin position="496"/>
        <end position="507"/>
    </location>
</feature>
<evidence type="ECO:0000259" key="5">
    <source>
        <dbReference type="PROSITE" id="PS50011"/>
    </source>
</evidence>
<dbReference type="RefSeq" id="WP_094130051.1">
    <property type="nucleotide sequence ID" value="NZ_JBHUJP010000004.1"/>
</dbReference>
<dbReference type="PANTHER" id="PTHR45832">
    <property type="entry name" value="SERINE/THREONINE-PROTEIN KINASE SAMKA-RELATED-RELATED"/>
    <property type="match status" value="1"/>
</dbReference>